<sequence>MLGIRLENDWTMIAKRGMSQEVDNEKQEGAKEPESRSWMKVKRETKKSEAKRTQEKKEIKDEDEAPAEAFSETPEEYERKKQRRKLQHERKSILERINPLNIFSRKKDKETSDKTKTQSESRSTQFSLRRGEPPRPEEGVLTHVPADKSRILNILQNECDIYPDVVFQLFPDPRTEDILAESEELTGTEIHWDDEVTSATVQKIAKDEEPDALSSDEQTKLSADETKVIDAGTEGNDSIALAKVKTTKLMVKESDVAEQRAAIARGEKPKPLSPTLRRAIQTSGLTAMLKDQTENEKRDLSSFSPFKTADILTPEQVSELYEIEKVKPKRKSAGMLMKNAELYQTPDASTAHPVWSVSPDTVYEVVQLLKQHGFKSDQPRNIWPYNEFQAVDAQENTQSVQTDNTGSTEEGVATPTTDALQKTSGLSPTPDKFNDFFLLFVRFPEILTMELNDIRRKIHQLETFQIADMRTLILRDPRVLRRPAHHVRHLLETLDNYSVTNFQQIVDAAPHFLASTSTKELLRRLKFIDVIYTYTYMYMYIYIFF</sequence>
<dbReference type="Proteomes" id="UP000023152">
    <property type="component" value="Unassembled WGS sequence"/>
</dbReference>
<evidence type="ECO:0000313" key="2">
    <source>
        <dbReference type="EMBL" id="ETO14343.1"/>
    </source>
</evidence>
<name>X6MK05_RETFI</name>
<feature type="compositionally biased region" description="Basic and acidic residues" evidence="1">
    <location>
        <begin position="46"/>
        <end position="60"/>
    </location>
</feature>
<comment type="caution">
    <text evidence="2">The sequence shown here is derived from an EMBL/GenBank/DDBJ whole genome shotgun (WGS) entry which is preliminary data.</text>
</comment>
<reference evidence="2 3" key="1">
    <citation type="journal article" date="2013" name="Curr. Biol.">
        <title>The Genome of the Foraminiferan Reticulomyxa filosa.</title>
        <authorList>
            <person name="Glockner G."/>
            <person name="Hulsmann N."/>
            <person name="Schleicher M."/>
            <person name="Noegel A.A."/>
            <person name="Eichinger L."/>
            <person name="Gallinger C."/>
            <person name="Pawlowski J."/>
            <person name="Sierra R."/>
            <person name="Euteneuer U."/>
            <person name="Pillet L."/>
            <person name="Moustafa A."/>
            <person name="Platzer M."/>
            <person name="Groth M."/>
            <person name="Szafranski K."/>
            <person name="Schliwa M."/>
        </authorList>
    </citation>
    <scope>NUCLEOTIDE SEQUENCE [LARGE SCALE GENOMIC DNA]</scope>
</reference>
<dbReference type="AlphaFoldDB" id="X6MK05"/>
<feature type="region of interest" description="Disordered" evidence="1">
    <location>
        <begin position="14"/>
        <end position="141"/>
    </location>
</feature>
<keyword evidence="3" id="KW-1185">Reference proteome</keyword>
<evidence type="ECO:0000313" key="3">
    <source>
        <dbReference type="Proteomes" id="UP000023152"/>
    </source>
</evidence>
<organism evidence="2 3">
    <name type="scientific">Reticulomyxa filosa</name>
    <dbReference type="NCBI Taxonomy" id="46433"/>
    <lineage>
        <taxon>Eukaryota</taxon>
        <taxon>Sar</taxon>
        <taxon>Rhizaria</taxon>
        <taxon>Retaria</taxon>
        <taxon>Foraminifera</taxon>
        <taxon>Monothalamids</taxon>
        <taxon>Reticulomyxidae</taxon>
        <taxon>Reticulomyxa</taxon>
    </lineage>
</organism>
<protein>
    <submittedName>
        <fullName evidence="2">Uncharacterized protein</fullName>
    </submittedName>
</protein>
<feature type="compositionally biased region" description="Basic and acidic residues" evidence="1">
    <location>
        <begin position="105"/>
        <end position="119"/>
    </location>
</feature>
<dbReference type="InterPro" id="IPR038538">
    <property type="entry name" value="MTERF_sf"/>
</dbReference>
<dbReference type="Gene3D" id="1.25.70.10">
    <property type="entry name" value="Transcription termination factor 3, mitochondrial"/>
    <property type="match status" value="1"/>
</dbReference>
<gene>
    <name evidence="2" type="ORF">RFI_23027</name>
</gene>
<proteinExistence type="predicted"/>
<dbReference type="EMBL" id="ASPP01020087">
    <property type="protein sequence ID" value="ETO14343.1"/>
    <property type="molecule type" value="Genomic_DNA"/>
</dbReference>
<accession>X6MK05</accession>
<feature type="compositionally biased region" description="Basic and acidic residues" evidence="1">
    <location>
        <begin position="129"/>
        <end position="141"/>
    </location>
</feature>
<evidence type="ECO:0000256" key="1">
    <source>
        <dbReference type="SAM" id="MobiDB-lite"/>
    </source>
</evidence>
<feature type="region of interest" description="Disordered" evidence="1">
    <location>
        <begin position="394"/>
        <end position="426"/>
    </location>
</feature>
<feature type="compositionally biased region" description="Basic and acidic residues" evidence="1">
    <location>
        <begin position="23"/>
        <end position="37"/>
    </location>
</feature>